<comment type="caution">
    <text evidence="2">The sequence shown here is derived from an EMBL/GenBank/DDBJ whole genome shotgun (WGS) entry which is preliminary data.</text>
</comment>
<dbReference type="AlphaFoldDB" id="A0A8X6S3B3"/>
<proteinExistence type="predicted"/>
<organism evidence="2 3">
    <name type="scientific">Trichonephila clavipes</name>
    <name type="common">Golden silk orbweaver</name>
    <name type="synonym">Nephila clavipes</name>
    <dbReference type="NCBI Taxonomy" id="2585209"/>
    <lineage>
        <taxon>Eukaryota</taxon>
        <taxon>Metazoa</taxon>
        <taxon>Ecdysozoa</taxon>
        <taxon>Arthropoda</taxon>
        <taxon>Chelicerata</taxon>
        <taxon>Arachnida</taxon>
        <taxon>Araneae</taxon>
        <taxon>Araneomorphae</taxon>
        <taxon>Entelegynae</taxon>
        <taxon>Araneoidea</taxon>
        <taxon>Nephilidae</taxon>
        <taxon>Trichonephila</taxon>
    </lineage>
</organism>
<feature type="compositionally biased region" description="Low complexity" evidence="1">
    <location>
        <begin position="30"/>
        <end position="43"/>
    </location>
</feature>
<dbReference type="EMBL" id="BMAU01021255">
    <property type="protein sequence ID" value="GFY05666.1"/>
    <property type="molecule type" value="Genomic_DNA"/>
</dbReference>
<feature type="region of interest" description="Disordered" evidence="1">
    <location>
        <begin position="30"/>
        <end position="56"/>
    </location>
</feature>
<name>A0A8X6S3B3_TRICX</name>
<evidence type="ECO:0000256" key="1">
    <source>
        <dbReference type="SAM" id="MobiDB-lite"/>
    </source>
</evidence>
<protein>
    <submittedName>
        <fullName evidence="2">Uncharacterized protein</fullName>
    </submittedName>
</protein>
<accession>A0A8X6S3B3</accession>
<reference evidence="2" key="1">
    <citation type="submission" date="2020-08" db="EMBL/GenBank/DDBJ databases">
        <title>Multicomponent nature underlies the extraordinary mechanical properties of spider dragline silk.</title>
        <authorList>
            <person name="Kono N."/>
            <person name="Nakamura H."/>
            <person name="Mori M."/>
            <person name="Yoshida Y."/>
            <person name="Ohtoshi R."/>
            <person name="Malay A.D."/>
            <person name="Moran D.A.P."/>
            <person name="Tomita M."/>
            <person name="Numata K."/>
            <person name="Arakawa K."/>
        </authorList>
    </citation>
    <scope>NUCLEOTIDE SEQUENCE</scope>
</reference>
<keyword evidence="3" id="KW-1185">Reference proteome</keyword>
<dbReference type="Proteomes" id="UP000887159">
    <property type="component" value="Unassembled WGS sequence"/>
</dbReference>
<evidence type="ECO:0000313" key="2">
    <source>
        <dbReference type="EMBL" id="GFY05666.1"/>
    </source>
</evidence>
<sequence>MSKGSGFFLLLSWNIWKKIAQSSRGFGVLESLPSESSDSPTGDSSDEEVPSNNLLEFSSDSKKTMEKLNKTQGAAVFIQKIQHFLLQDAISQKLLGSG</sequence>
<gene>
    <name evidence="2" type="ORF">TNCV_4403331</name>
</gene>
<evidence type="ECO:0000313" key="3">
    <source>
        <dbReference type="Proteomes" id="UP000887159"/>
    </source>
</evidence>